<dbReference type="Pfam" id="PF06697">
    <property type="entry name" value="DUF1191"/>
    <property type="match status" value="1"/>
</dbReference>
<keyword evidence="2" id="KW-0472">Membrane</keyword>
<dbReference type="PANTHER" id="PTHR33512:SF14">
    <property type="entry name" value="EXPRESSED PROTEIN"/>
    <property type="match status" value="1"/>
</dbReference>
<dbReference type="Proteomes" id="UP001327560">
    <property type="component" value="Chromosome 8"/>
</dbReference>
<evidence type="ECO:0000256" key="2">
    <source>
        <dbReference type="SAM" id="Phobius"/>
    </source>
</evidence>
<keyword evidence="2" id="KW-1133">Transmembrane helix</keyword>
<evidence type="ECO:0000256" key="1">
    <source>
        <dbReference type="SAM" id="MobiDB-lite"/>
    </source>
</evidence>
<keyword evidence="2" id="KW-0812">Transmembrane</keyword>
<dbReference type="PROSITE" id="PS51257">
    <property type="entry name" value="PROKAR_LIPOPROTEIN"/>
    <property type="match status" value="1"/>
</dbReference>
<accession>A0AAQ3L0G4</accession>
<evidence type="ECO:0000313" key="4">
    <source>
        <dbReference type="Proteomes" id="UP001327560"/>
    </source>
</evidence>
<dbReference type="Gene3D" id="1.20.5.930">
    <property type="entry name" value="Bicelle-embedded integrin alpha(iib) transmembrane segment"/>
    <property type="match status" value="1"/>
</dbReference>
<dbReference type="GO" id="GO:0016020">
    <property type="term" value="C:membrane"/>
    <property type="evidence" value="ECO:0007669"/>
    <property type="project" value="TreeGrafter"/>
</dbReference>
<feature type="compositionally biased region" description="Pro residues" evidence="1">
    <location>
        <begin position="227"/>
        <end position="238"/>
    </location>
</feature>
<evidence type="ECO:0000313" key="3">
    <source>
        <dbReference type="EMBL" id="WOL18020.1"/>
    </source>
</evidence>
<protein>
    <recommendedName>
        <fullName evidence="5">Transmembrane protein</fullName>
    </recommendedName>
</protein>
<feature type="region of interest" description="Disordered" evidence="1">
    <location>
        <begin position="227"/>
        <end position="248"/>
    </location>
</feature>
<proteinExistence type="predicted"/>
<sequence>MLPLKLLVPIEFIHHLMIVLALLGMLLACQYKAQSPGASSSAATSLDALLQDYAYRALVPPHTGHIYNGAAPSNLTGIQIAALRLRSGSLRRKGFKSYKEFEIPLGLIVQPYVERLVLVYHNLGNWSSIYYPLPGYTYLTPVLGLLAYDAANLSATNLPRLDLVVSESPISINFTNVTNFVVPSGARCVWFGFDGLPDFKDLVSSNICSTYRQGHFSIVVNSSEIPPPPAPSAAPGPVPSSSGSKSNKSKVWKIVGGVVGGLIALFLLALLVYCVRQFKQNKKVAQMEQHAEAGVSLQTARIGNAQVPVASGTRTQPVLENNLVA</sequence>
<evidence type="ECO:0008006" key="5">
    <source>
        <dbReference type="Google" id="ProtNLM"/>
    </source>
</evidence>
<gene>
    <name evidence="3" type="ORF">Cni_G26813</name>
</gene>
<name>A0AAQ3L0G4_9LILI</name>
<dbReference type="EMBL" id="CP136897">
    <property type="protein sequence ID" value="WOL18020.1"/>
    <property type="molecule type" value="Genomic_DNA"/>
</dbReference>
<keyword evidence="4" id="KW-1185">Reference proteome</keyword>
<feature type="transmembrane region" description="Helical" evidence="2">
    <location>
        <begin position="251"/>
        <end position="273"/>
    </location>
</feature>
<dbReference type="InterPro" id="IPR010605">
    <property type="entry name" value="DUF1191"/>
</dbReference>
<organism evidence="3 4">
    <name type="scientific">Canna indica</name>
    <name type="common">Indian-shot</name>
    <dbReference type="NCBI Taxonomy" id="4628"/>
    <lineage>
        <taxon>Eukaryota</taxon>
        <taxon>Viridiplantae</taxon>
        <taxon>Streptophyta</taxon>
        <taxon>Embryophyta</taxon>
        <taxon>Tracheophyta</taxon>
        <taxon>Spermatophyta</taxon>
        <taxon>Magnoliopsida</taxon>
        <taxon>Liliopsida</taxon>
        <taxon>Zingiberales</taxon>
        <taxon>Cannaceae</taxon>
        <taxon>Canna</taxon>
    </lineage>
</organism>
<reference evidence="3 4" key="1">
    <citation type="submission" date="2023-10" db="EMBL/GenBank/DDBJ databases">
        <title>Chromosome-scale genome assembly provides insights into flower coloration mechanisms of Canna indica.</title>
        <authorList>
            <person name="Li C."/>
        </authorList>
    </citation>
    <scope>NUCLEOTIDE SEQUENCE [LARGE SCALE GENOMIC DNA]</scope>
    <source>
        <tissue evidence="3">Flower</tissue>
    </source>
</reference>
<dbReference type="AlphaFoldDB" id="A0AAQ3L0G4"/>
<dbReference type="PANTHER" id="PTHR33512">
    <property type="entry name" value="PROTEIN, PUTATIVE (DUF1191)-RELATED"/>
    <property type="match status" value="1"/>
</dbReference>